<dbReference type="Gene3D" id="2.60.40.10">
    <property type="entry name" value="Immunoglobulins"/>
    <property type="match status" value="2"/>
</dbReference>
<accession>A0ABW4NRS2</accession>
<dbReference type="InterPro" id="IPR032312">
    <property type="entry name" value="LacZ_4"/>
</dbReference>
<evidence type="ECO:0000313" key="10">
    <source>
        <dbReference type="EMBL" id="MFD1800491.1"/>
    </source>
</evidence>
<evidence type="ECO:0000256" key="3">
    <source>
        <dbReference type="ARBA" id="ARBA00012756"/>
    </source>
</evidence>
<evidence type="ECO:0000256" key="4">
    <source>
        <dbReference type="ARBA" id="ARBA00013303"/>
    </source>
</evidence>
<dbReference type="SUPFAM" id="SSF74650">
    <property type="entry name" value="Galactose mutarotase-like"/>
    <property type="match status" value="1"/>
</dbReference>
<proteinExistence type="inferred from homology"/>
<dbReference type="PANTHER" id="PTHR46323">
    <property type="entry name" value="BETA-GALACTOSIDASE"/>
    <property type="match status" value="1"/>
</dbReference>
<dbReference type="InterPro" id="IPR006102">
    <property type="entry name" value="Ig-like_GH2"/>
</dbReference>
<dbReference type="InterPro" id="IPR023230">
    <property type="entry name" value="Glyco_hydro_2_CS"/>
</dbReference>
<dbReference type="Pfam" id="PF16353">
    <property type="entry name" value="LacZ_4"/>
    <property type="match status" value="1"/>
</dbReference>
<dbReference type="InterPro" id="IPR011013">
    <property type="entry name" value="Gal_mutarotase_sf_dom"/>
</dbReference>
<dbReference type="PRINTS" id="PR00132">
    <property type="entry name" value="GLHYDRLASE2"/>
</dbReference>
<dbReference type="SUPFAM" id="SSF49785">
    <property type="entry name" value="Galactose-binding domain-like"/>
    <property type="match status" value="1"/>
</dbReference>
<sequence>MRLTDIQNPGKLHRNREQSRAYFIPFADEYTAIVGETKKSTRLQSLNGLWKFHYAENPVEAPQEFFQESYDVDKWGDIEVPSHWQLKGYGRPQYTNVTYPFQVDPPHIPSENPTGSYRRHFYLPSEWRNHQVFLRFEGVDNSFHIWINGQQVGFSKGSRLPAEFNITAYLKNGENTIAVRVYQWSDSSYLEDQDMWWLSGIFRDVYLLARPATYIRDFFVRPSLDKNYADANLTVDLDFHQSDLMTLQNLKLTYTLLDKHQKEVQNGSGKMIDLESKQSLNLFVKQPQKWSAETPYLYQLVLTLIDEEETVIEVLSQKIGFRSVELKNGLILINGVPITFKGVNRHDTHPDFGRSVTTKDMEKDIQLMKQGNFNAVRSAHYPNAPQFYNLCDEYGLYVMNEADLETHGFETIGDVNRLSNDPTWEKAYVDRMERMVERDKNHPSIVFWSLGNESGNGCNHQAMADWTIKKESAFLIHHEGATKELFDTQQYHKDSIISAVNSTMYTSIDLLEKLGRDTTHLKPHILCEYGHAMGNGPGSMKEYWEVFEKYPRMQGGFVWEWADHGLRQQNSAGEEFYAYGGDFGDQPNDYNFVIDGLVQPDRTPSPAYYELKKVMEPVKIEAANLEKGFFLITNQYDFQTLDNLNLSWSLKANHKIIQKGQISIMGIEPKQTREAFVPLEPLKASYFAAESLWLEVQFTLKSSTNWGAIGHEVAWKQFNLLPQPAEISWKRTVGQNDTPLTIEETQSSLFISGSNFEFIFHKVKGHLVSWIHEGQLLVEKGPEMNFWRAMTNNDHRSEKLWENAGLHWLQQRTDSFTWTLVEDKKTVKIIIQQRIGPPMLAWGINATLSYEINSVGEVLIQAQGQPENDFPRTIPRMGFELILPEEFNQVEWHGRGPGESYSDTKEASRFGMYESSIEGLSFDYIFPQENGNRTDVTWLTLTNEQGSGLLVTGTRTFDFSARHYTQQNLDKAQHIYELRKTKEVYLYLDKQQHGIGSASCGPDVLAEYELLVEPFAFSFLLKPVYP</sequence>
<dbReference type="Gene3D" id="2.60.120.260">
    <property type="entry name" value="Galactose-binding domain-like"/>
    <property type="match status" value="1"/>
</dbReference>
<keyword evidence="6 8" id="KW-0326">Glycosidase</keyword>
<dbReference type="Pfam" id="PF02929">
    <property type="entry name" value="Bgal_small_N"/>
    <property type="match status" value="1"/>
</dbReference>
<dbReference type="PROSITE" id="PS00608">
    <property type="entry name" value="GLYCOSYL_HYDROL_F2_2"/>
    <property type="match status" value="1"/>
</dbReference>
<keyword evidence="11" id="KW-1185">Reference proteome</keyword>
<evidence type="ECO:0000313" key="11">
    <source>
        <dbReference type="Proteomes" id="UP001597285"/>
    </source>
</evidence>
<dbReference type="Pfam" id="PF02837">
    <property type="entry name" value="Glyco_hydro_2_N"/>
    <property type="match status" value="1"/>
</dbReference>
<evidence type="ECO:0000256" key="6">
    <source>
        <dbReference type="ARBA" id="ARBA00023295"/>
    </source>
</evidence>
<protein>
    <recommendedName>
        <fullName evidence="4 8">Beta-galactosidase</fullName>
        <ecNumber evidence="3 8">3.2.1.23</ecNumber>
    </recommendedName>
    <alternativeName>
        <fullName evidence="7 8">Lactase</fullName>
    </alternativeName>
</protein>
<evidence type="ECO:0000256" key="5">
    <source>
        <dbReference type="ARBA" id="ARBA00022801"/>
    </source>
</evidence>
<dbReference type="GO" id="GO:0016787">
    <property type="term" value="F:hydrolase activity"/>
    <property type="evidence" value="ECO:0007669"/>
    <property type="project" value="UniProtKB-KW"/>
</dbReference>
<dbReference type="InterPro" id="IPR006104">
    <property type="entry name" value="Glyco_hydro_2_N"/>
</dbReference>
<evidence type="ECO:0000256" key="2">
    <source>
        <dbReference type="ARBA" id="ARBA00007401"/>
    </source>
</evidence>
<dbReference type="InterPro" id="IPR023232">
    <property type="entry name" value="Glyco_hydro_2_AS"/>
</dbReference>
<dbReference type="InterPro" id="IPR014718">
    <property type="entry name" value="GH-type_carb-bd"/>
</dbReference>
<comment type="catalytic activity">
    <reaction evidence="1 8">
        <text>Hydrolysis of terminal non-reducing beta-D-galactose residues in beta-D-galactosides.</text>
        <dbReference type="EC" id="3.2.1.23"/>
    </reaction>
</comment>
<evidence type="ECO:0000256" key="7">
    <source>
        <dbReference type="ARBA" id="ARBA00032230"/>
    </source>
</evidence>
<evidence type="ECO:0000256" key="8">
    <source>
        <dbReference type="RuleBase" id="RU361154"/>
    </source>
</evidence>
<evidence type="ECO:0000259" key="9">
    <source>
        <dbReference type="SMART" id="SM01038"/>
    </source>
</evidence>
<organism evidence="10 11">
    <name type="scientific">Carnobacterium antarcticum</name>
    <dbReference type="NCBI Taxonomy" id="2126436"/>
    <lineage>
        <taxon>Bacteria</taxon>
        <taxon>Bacillati</taxon>
        <taxon>Bacillota</taxon>
        <taxon>Bacilli</taxon>
        <taxon>Lactobacillales</taxon>
        <taxon>Carnobacteriaceae</taxon>
        <taxon>Carnobacterium</taxon>
    </lineage>
</organism>
<dbReference type="SUPFAM" id="SSF51445">
    <property type="entry name" value="(Trans)glycosidases"/>
    <property type="match status" value="1"/>
</dbReference>
<keyword evidence="5 8" id="KW-0378">Hydrolase</keyword>
<dbReference type="SMART" id="SM01038">
    <property type="entry name" value="Bgal_small_N"/>
    <property type="match status" value="1"/>
</dbReference>
<gene>
    <name evidence="10" type="ORF">ACFSBK_11590</name>
</gene>
<dbReference type="PANTHER" id="PTHR46323:SF2">
    <property type="entry name" value="BETA-GALACTOSIDASE"/>
    <property type="match status" value="1"/>
</dbReference>
<comment type="similarity">
    <text evidence="2 8">Belongs to the glycosyl hydrolase 2 family.</text>
</comment>
<evidence type="ECO:0000256" key="1">
    <source>
        <dbReference type="ARBA" id="ARBA00001412"/>
    </source>
</evidence>
<dbReference type="EC" id="3.2.1.23" evidence="3 8"/>
<dbReference type="InterPro" id="IPR036156">
    <property type="entry name" value="Beta-gal/glucu_dom_sf"/>
</dbReference>
<dbReference type="Gene3D" id="2.70.98.10">
    <property type="match status" value="1"/>
</dbReference>
<dbReference type="InterPro" id="IPR004199">
    <property type="entry name" value="B-gal_small/dom_5"/>
</dbReference>
<name>A0ABW4NRS2_9LACT</name>
<dbReference type="Gene3D" id="3.20.20.80">
    <property type="entry name" value="Glycosidases"/>
    <property type="match status" value="1"/>
</dbReference>
<dbReference type="PROSITE" id="PS00719">
    <property type="entry name" value="GLYCOSYL_HYDROL_F2_1"/>
    <property type="match status" value="1"/>
</dbReference>
<dbReference type="InterPro" id="IPR017853">
    <property type="entry name" value="GH"/>
</dbReference>
<dbReference type="EMBL" id="JBHUFF010000022">
    <property type="protein sequence ID" value="MFD1800491.1"/>
    <property type="molecule type" value="Genomic_DNA"/>
</dbReference>
<dbReference type="Proteomes" id="UP001597285">
    <property type="component" value="Unassembled WGS sequence"/>
</dbReference>
<dbReference type="InterPro" id="IPR006103">
    <property type="entry name" value="Glyco_hydro_2_cat"/>
</dbReference>
<dbReference type="SUPFAM" id="SSF49303">
    <property type="entry name" value="beta-Galactosidase/glucuronidase domain"/>
    <property type="match status" value="2"/>
</dbReference>
<dbReference type="InterPro" id="IPR008979">
    <property type="entry name" value="Galactose-bd-like_sf"/>
</dbReference>
<dbReference type="RefSeq" id="WP_058918749.1">
    <property type="nucleotide sequence ID" value="NZ_JBHSQC010000002.1"/>
</dbReference>
<dbReference type="InterPro" id="IPR050347">
    <property type="entry name" value="Bact_Beta-galactosidase"/>
</dbReference>
<reference evidence="11" key="1">
    <citation type="journal article" date="2019" name="Int. J. Syst. Evol. Microbiol.">
        <title>The Global Catalogue of Microorganisms (GCM) 10K type strain sequencing project: providing services to taxonomists for standard genome sequencing and annotation.</title>
        <authorList>
            <consortium name="The Broad Institute Genomics Platform"/>
            <consortium name="The Broad Institute Genome Sequencing Center for Infectious Disease"/>
            <person name="Wu L."/>
            <person name="Ma J."/>
        </authorList>
    </citation>
    <scope>NUCLEOTIDE SEQUENCE [LARGE SCALE GENOMIC DNA]</scope>
    <source>
        <strain evidence="11">KCTC 42143</strain>
    </source>
</reference>
<dbReference type="InterPro" id="IPR013783">
    <property type="entry name" value="Ig-like_fold"/>
</dbReference>
<dbReference type="Pfam" id="PF00703">
    <property type="entry name" value="Glyco_hydro_2"/>
    <property type="match status" value="1"/>
</dbReference>
<comment type="caution">
    <text evidence="10">The sequence shown here is derived from an EMBL/GenBank/DDBJ whole genome shotgun (WGS) entry which is preliminary data.</text>
</comment>
<feature type="domain" description="Beta galactosidase small chain/" evidence="9">
    <location>
        <begin position="750"/>
        <end position="1022"/>
    </location>
</feature>
<dbReference type="Pfam" id="PF02836">
    <property type="entry name" value="Glyco_hydro_2_C"/>
    <property type="match status" value="1"/>
</dbReference>
<dbReference type="InterPro" id="IPR006101">
    <property type="entry name" value="Glyco_hydro_2"/>
</dbReference>